<name>A0A4U8YZ38_METTU</name>
<dbReference type="InterPro" id="IPR011991">
    <property type="entry name" value="ArsR-like_HTH"/>
</dbReference>
<dbReference type="GO" id="GO:0003700">
    <property type="term" value="F:DNA-binding transcription factor activity"/>
    <property type="evidence" value="ECO:0007669"/>
    <property type="project" value="InterPro"/>
</dbReference>
<sequence length="218" mass="23282">MATPSNLIESVARALGVPEATVSSHYRALREAGLVSKAGRGRGSAKMTTQDAANLLIAVAGSSALKNAIETVTEIVALPVVLTFGGKNPIFGKWTTVPIPLLQALPAKHTFGQVFAALIQAAADGSLLEARAHLPANKRFIEISFLSPGSNAMLRFFEESGKNLEGAQYSSIPYDKRSSQNVDELKGHSTTPKFYGDLTQKRSFSENTIIAVAELLRK</sequence>
<dbReference type="AlphaFoldDB" id="A0A4U8YZ38"/>
<feature type="domain" description="HTH arsR-type" evidence="1">
    <location>
        <begin position="12"/>
        <end position="37"/>
    </location>
</feature>
<dbReference type="KEGG" id="mtun:MTUNDRAET4_1512"/>
<evidence type="ECO:0000313" key="2">
    <source>
        <dbReference type="EMBL" id="VFU08405.1"/>
    </source>
</evidence>
<evidence type="ECO:0000259" key="1">
    <source>
        <dbReference type="Pfam" id="PF01022"/>
    </source>
</evidence>
<dbReference type="InterPro" id="IPR001845">
    <property type="entry name" value="HTH_ArsR_DNA-bd_dom"/>
</dbReference>
<gene>
    <name evidence="2" type="ORF">MTUNDRAET4_1512</name>
</gene>
<dbReference type="InterPro" id="IPR036388">
    <property type="entry name" value="WH-like_DNA-bd_sf"/>
</dbReference>
<dbReference type="RefSeq" id="WP_166795882.1">
    <property type="nucleotide sequence ID" value="NZ_CP139089.1"/>
</dbReference>
<dbReference type="Pfam" id="PF01022">
    <property type="entry name" value="HTH_5"/>
    <property type="match status" value="1"/>
</dbReference>
<protein>
    <recommendedName>
        <fullName evidence="1">HTH arsR-type domain-containing protein</fullName>
    </recommendedName>
</protein>
<organism evidence="2 3">
    <name type="scientific">Methylocella tundrae</name>
    <dbReference type="NCBI Taxonomy" id="227605"/>
    <lineage>
        <taxon>Bacteria</taxon>
        <taxon>Pseudomonadati</taxon>
        <taxon>Pseudomonadota</taxon>
        <taxon>Alphaproteobacteria</taxon>
        <taxon>Hyphomicrobiales</taxon>
        <taxon>Beijerinckiaceae</taxon>
        <taxon>Methylocella</taxon>
    </lineage>
</organism>
<dbReference type="Gene3D" id="1.10.10.10">
    <property type="entry name" value="Winged helix-like DNA-binding domain superfamily/Winged helix DNA-binding domain"/>
    <property type="match status" value="1"/>
</dbReference>
<accession>A0A4U8YZ38</accession>
<dbReference type="EMBL" id="LR536450">
    <property type="protein sequence ID" value="VFU08405.1"/>
    <property type="molecule type" value="Genomic_DNA"/>
</dbReference>
<reference evidence="2 3" key="1">
    <citation type="submission" date="2019-03" db="EMBL/GenBank/DDBJ databases">
        <authorList>
            <person name="Kox A.R. M."/>
        </authorList>
    </citation>
    <scope>NUCLEOTIDE SEQUENCE [LARGE SCALE GENOMIC DNA]</scope>
    <source>
        <strain evidence="2">MTUNDRAET4 annotated genome</strain>
    </source>
</reference>
<evidence type="ECO:0000313" key="3">
    <source>
        <dbReference type="Proteomes" id="UP000294360"/>
    </source>
</evidence>
<dbReference type="CDD" id="cd00090">
    <property type="entry name" value="HTH_ARSR"/>
    <property type="match status" value="1"/>
</dbReference>
<dbReference type="Proteomes" id="UP000294360">
    <property type="component" value="Chromosome"/>
</dbReference>
<proteinExistence type="predicted"/>